<dbReference type="PANTHER" id="PTHR32141">
    <property type="match status" value="1"/>
</dbReference>
<dbReference type="InterPro" id="IPR055411">
    <property type="entry name" value="LRR_FXL15/At3g58940/PEG3-like"/>
</dbReference>
<dbReference type="InterPro" id="IPR055302">
    <property type="entry name" value="F-box_dom-containing"/>
</dbReference>
<protein>
    <recommendedName>
        <fullName evidence="5">F-box domain-containing protein</fullName>
    </recommendedName>
</protein>
<dbReference type="Pfam" id="PF24758">
    <property type="entry name" value="LRR_At5g56370"/>
    <property type="match status" value="1"/>
</dbReference>
<evidence type="ECO:0000313" key="4">
    <source>
        <dbReference type="Proteomes" id="UP001497457"/>
    </source>
</evidence>
<evidence type="ECO:0000313" key="3">
    <source>
        <dbReference type="EMBL" id="CAL4900258.1"/>
    </source>
</evidence>
<feature type="domain" description="F-box/LRR-repeat protein 15/At3g58940/PEG3-like LRR" evidence="2">
    <location>
        <begin position="145"/>
        <end position="227"/>
    </location>
</feature>
<dbReference type="SUPFAM" id="SSF81383">
    <property type="entry name" value="F-box domain"/>
    <property type="match status" value="1"/>
</dbReference>
<dbReference type="Pfam" id="PF00646">
    <property type="entry name" value="F-box"/>
    <property type="match status" value="1"/>
</dbReference>
<dbReference type="AlphaFoldDB" id="A0ABC8VZT3"/>
<gene>
    <name evidence="3" type="ORF">URODEC1_LOCUS8595</name>
</gene>
<feature type="domain" description="F-box" evidence="1">
    <location>
        <begin position="9"/>
        <end position="46"/>
    </location>
</feature>
<keyword evidence="4" id="KW-1185">Reference proteome</keyword>
<evidence type="ECO:0000259" key="1">
    <source>
        <dbReference type="Pfam" id="PF00646"/>
    </source>
</evidence>
<reference evidence="3" key="1">
    <citation type="submission" date="2024-10" db="EMBL/GenBank/DDBJ databases">
        <authorList>
            <person name="Ryan C."/>
        </authorList>
    </citation>
    <scope>NUCLEOTIDE SEQUENCE [LARGE SCALE GENOMIC DNA]</scope>
</reference>
<sequence length="575" mass="64589">MAGVGDDLLSALADDLLRRILYFVPFKEAASTSVLSRRWRSLWRSSSAVNLDVRIRHDRHRSSNLTHDQREEAFFSRRDAFVRAAEAALDAADALVTRLTLRVDDPKGKDMYKFLHVDRTGDSYTNHDVVRALLSHPAARRVEELRIATSLPQKVALRVLDLTRCGNIPPAAAMGGDAFPRLETLRLRLCSIKSGDLQALMDAAPVLATVHLQSVFFMCSSADGAAAEAPFVRLRCRAVTELVMEYCGMEGQHQFSSGDRGSIEIDAPRLRHLRYRGTERRFSLASPAPDMAVLELGFLQDRYHCHGRDYDRDKTRVLFWQFIRNFTNARVLKLKVNSLEDIAVGKARRAELLCTFRNAVRLEVEGAHHPTSTKAAAVAIANLLRCCPHVRYLRLKLSTVQPDSVENVYCLPSLETKGQLDYEKSVDRFMRRRRRLNQVIPLDNDNNKHGEVPDGIPGLSGHSLTCLQSSLTRVALQFHMDNSSCFATRLVKFFTDNAKVLEQICVDSGNHKLCEHMNLNAERCIIGRASSKVGLKRKNLAESSLEFSKIPRKSPNAQTDLTGLATSFTVLPLER</sequence>
<evidence type="ECO:0008006" key="5">
    <source>
        <dbReference type="Google" id="ProtNLM"/>
    </source>
</evidence>
<organism evidence="3 4">
    <name type="scientific">Urochloa decumbens</name>
    <dbReference type="NCBI Taxonomy" id="240449"/>
    <lineage>
        <taxon>Eukaryota</taxon>
        <taxon>Viridiplantae</taxon>
        <taxon>Streptophyta</taxon>
        <taxon>Embryophyta</taxon>
        <taxon>Tracheophyta</taxon>
        <taxon>Spermatophyta</taxon>
        <taxon>Magnoliopsida</taxon>
        <taxon>Liliopsida</taxon>
        <taxon>Poales</taxon>
        <taxon>Poaceae</taxon>
        <taxon>PACMAD clade</taxon>
        <taxon>Panicoideae</taxon>
        <taxon>Panicodae</taxon>
        <taxon>Paniceae</taxon>
        <taxon>Melinidinae</taxon>
        <taxon>Urochloa</taxon>
    </lineage>
</organism>
<dbReference type="InterPro" id="IPR001810">
    <property type="entry name" value="F-box_dom"/>
</dbReference>
<accession>A0ABC8VZT3</accession>
<dbReference type="PANTHER" id="PTHR32141:SF26">
    <property type="entry name" value="OS08G0328600 PROTEIN"/>
    <property type="match status" value="1"/>
</dbReference>
<name>A0ABC8VZT3_9POAL</name>
<dbReference type="InterPro" id="IPR036047">
    <property type="entry name" value="F-box-like_dom_sf"/>
</dbReference>
<dbReference type="SUPFAM" id="SSF52047">
    <property type="entry name" value="RNI-like"/>
    <property type="match status" value="1"/>
</dbReference>
<evidence type="ECO:0000259" key="2">
    <source>
        <dbReference type="Pfam" id="PF24758"/>
    </source>
</evidence>
<dbReference type="Gene3D" id="3.80.10.10">
    <property type="entry name" value="Ribonuclease Inhibitor"/>
    <property type="match status" value="1"/>
</dbReference>
<dbReference type="Proteomes" id="UP001497457">
    <property type="component" value="Chromosome 11b"/>
</dbReference>
<proteinExistence type="predicted"/>
<dbReference type="EMBL" id="OZ075121">
    <property type="protein sequence ID" value="CAL4900258.1"/>
    <property type="molecule type" value="Genomic_DNA"/>
</dbReference>
<dbReference type="InterPro" id="IPR032675">
    <property type="entry name" value="LRR_dom_sf"/>
</dbReference>